<reference evidence="2 3" key="1">
    <citation type="submission" date="2018-03" db="EMBL/GenBank/DDBJ databases">
        <title>Genomic Encyclopedia of Archaeal and Bacterial Type Strains, Phase II (KMG-II): from individual species to whole genera.</title>
        <authorList>
            <person name="Goeker M."/>
        </authorList>
    </citation>
    <scope>NUCLEOTIDE SEQUENCE [LARGE SCALE GENOMIC DNA]</scope>
    <source>
        <strain evidence="2 3">DSM 100346</strain>
    </source>
</reference>
<proteinExistence type="predicted"/>
<evidence type="ECO:0008006" key="4">
    <source>
        <dbReference type="Google" id="ProtNLM"/>
    </source>
</evidence>
<accession>A0A316AHH3</accession>
<keyword evidence="3" id="KW-1185">Reference proteome</keyword>
<gene>
    <name evidence="2" type="ORF">CLV98_11030</name>
</gene>
<evidence type="ECO:0000313" key="3">
    <source>
        <dbReference type="Proteomes" id="UP000245880"/>
    </source>
</evidence>
<dbReference type="InterPro" id="IPR021448">
    <property type="entry name" value="DUF3098"/>
</dbReference>
<evidence type="ECO:0000313" key="2">
    <source>
        <dbReference type="EMBL" id="PWJ56719.1"/>
    </source>
</evidence>
<keyword evidence="1" id="KW-1133">Transmembrane helix</keyword>
<dbReference type="OrthoDB" id="963379at2"/>
<feature type="transmembrane region" description="Helical" evidence="1">
    <location>
        <begin position="49"/>
        <end position="74"/>
    </location>
</feature>
<organism evidence="2 3">
    <name type="scientific">Dyadobacter jejuensis</name>
    <dbReference type="NCBI Taxonomy" id="1082580"/>
    <lineage>
        <taxon>Bacteria</taxon>
        <taxon>Pseudomonadati</taxon>
        <taxon>Bacteroidota</taxon>
        <taxon>Cytophagia</taxon>
        <taxon>Cytophagales</taxon>
        <taxon>Spirosomataceae</taxon>
        <taxon>Dyadobacter</taxon>
    </lineage>
</organism>
<dbReference type="RefSeq" id="WP_109676062.1">
    <property type="nucleotide sequence ID" value="NZ_QGDT01000010.1"/>
</dbReference>
<keyword evidence="1" id="KW-0812">Transmembrane</keyword>
<keyword evidence="1" id="KW-0472">Membrane</keyword>
<feature type="transmembrane region" description="Helical" evidence="1">
    <location>
        <begin position="24"/>
        <end position="43"/>
    </location>
</feature>
<protein>
    <recommendedName>
        <fullName evidence="4">DUF3098 family protein</fullName>
    </recommendedName>
</protein>
<dbReference type="EMBL" id="QGDT01000010">
    <property type="protein sequence ID" value="PWJ56719.1"/>
    <property type="molecule type" value="Genomic_DNA"/>
</dbReference>
<comment type="caution">
    <text evidence="2">The sequence shown here is derived from an EMBL/GenBank/DDBJ whole genome shotgun (WGS) entry which is preliminary data.</text>
</comment>
<name>A0A316AHH3_9BACT</name>
<evidence type="ECO:0000256" key="1">
    <source>
        <dbReference type="SAM" id="Phobius"/>
    </source>
</evidence>
<dbReference type="Pfam" id="PF11297">
    <property type="entry name" value="DUF3098"/>
    <property type="match status" value="1"/>
</dbReference>
<sequence>MEFKKQDTSSRATNTQMPFSKRNYLTMIIGIVVILSGFLIMTFDTEAFGFGLLGLTVGPIITVIGFLIEFWAILSKPQA</sequence>
<dbReference type="Proteomes" id="UP000245880">
    <property type="component" value="Unassembled WGS sequence"/>
</dbReference>
<dbReference type="AlphaFoldDB" id="A0A316AHH3"/>